<gene>
    <name evidence="2" type="ORF">BIW11_04751</name>
</gene>
<proteinExistence type="predicted"/>
<comment type="caution">
    <text evidence="2">The sequence shown here is derived from an EMBL/GenBank/DDBJ whole genome shotgun (WGS) entry which is preliminary data.</text>
</comment>
<feature type="compositionally biased region" description="Basic residues" evidence="1">
    <location>
        <begin position="161"/>
        <end position="176"/>
    </location>
</feature>
<evidence type="ECO:0000256" key="1">
    <source>
        <dbReference type="SAM" id="MobiDB-lite"/>
    </source>
</evidence>
<dbReference type="AlphaFoldDB" id="A0A1V9X2L5"/>
<evidence type="ECO:0000313" key="2">
    <source>
        <dbReference type="EMBL" id="OQR67502.1"/>
    </source>
</evidence>
<dbReference type="Proteomes" id="UP000192247">
    <property type="component" value="Unassembled WGS sequence"/>
</dbReference>
<sequence length="376" mass="40083">FVTSFPIATSVSAGNNGATEPPFRILFIQTTTSSPLSASGETENTTPAFFSHIVTQTAKTVTVIEDGQEKIEPVDPDPPAGLAWPTTVAPQIANTSPVNFSPVFIYKNHRFTSDSPKPVVNVATTVTTSDGEMIKAQTVPVQQSQPEKATAKLPTAATSPRPRRKVIKIKSRKTKKENKLVKAATTTTPSETDDTKEPRTTVKIVEAREPTTVKETQAQPLERPKGFANRRLNVPQRARPTEKPKITSVGSTTPVPASEIGATSLRSRRPGGLRRLAVGVNSVNRVLAKEQDKPTSATPAPAVAAASTLRPLFRTRVPVTATRAPSTVVPVPAPTSSTTIGVFEPTKAPIVRRLPSTTTPLRSSIAATRLASTTRA</sequence>
<evidence type="ECO:0000313" key="3">
    <source>
        <dbReference type="Proteomes" id="UP000192247"/>
    </source>
</evidence>
<reference evidence="2 3" key="1">
    <citation type="journal article" date="2017" name="Gigascience">
        <title>Draft genome of the honey bee ectoparasitic mite, Tropilaelaps mercedesae, is shaped by the parasitic life history.</title>
        <authorList>
            <person name="Dong X."/>
            <person name="Armstrong S.D."/>
            <person name="Xia D."/>
            <person name="Makepeace B.L."/>
            <person name="Darby A.C."/>
            <person name="Kadowaki T."/>
        </authorList>
    </citation>
    <scope>NUCLEOTIDE SEQUENCE [LARGE SCALE GENOMIC DNA]</scope>
    <source>
        <strain evidence="2">Wuxi-XJTLU</strain>
    </source>
</reference>
<accession>A0A1V9X2L5</accession>
<dbReference type="OrthoDB" id="10641519at2759"/>
<dbReference type="InParanoid" id="A0A1V9X2L5"/>
<feature type="region of interest" description="Disordered" evidence="1">
    <location>
        <begin position="236"/>
        <end position="258"/>
    </location>
</feature>
<dbReference type="EMBL" id="MNPL01028670">
    <property type="protein sequence ID" value="OQR67502.1"/>
    <property type="molecule type" value="Genomic_DNA"/>
</dbReference>
<feature type="non-terminal residue" evidence="2">
    <location>
        <position position="1"/>
    </location>
</feature>
<feature type="non-terminal residue" evidence="2">
    <location>
        <position position="376"/>
    </location>
</feature>
<protein>
    <submittedName>
        <fullName evidence="2">Uncharacterized protein</fullName>
    </submittedName>
</protein>
<feature type="region of interest" description="Disordered" evidence="1">
    <location>
        <begin position="139"/>
        <end position="199"/>
    </location>
</feature>
<keyword evidence="3" id="KW-1185">Reference proteome</keyword>
<organism evidence="2 3">
    <name type="scientific">Tropilaelaps mercedesae</name>
    <dbReference type="NCBI Taxonomy" id="418985"/>
    <lineage>
        <taxon>Eukaryota</taxon>
        <taxon>Metazoa</taxon>
        <taxon>Ecdysozoa</taxon>
        <taxon>Arthropoda</taxon>
        <taxon>Chelicerata</taxon>
        <taxon>Arachnida</taxon>
        <taxon>Acari</taxon>
        <taxon>Parasitiformes</taxon>
        <taxon>Mesostigmata</taxon>
        <taxon>Gamasina</taxon>
        <taxon>Dermanyssoidea</taxon>
        <taxon>Laelapidae</taxon>
        <taxon>Tropilaelaps</taxon>
    </lineage>
</organism>
<name>A0A1V9X2L5_9ACAR</name>